<keyword evidence="1" id="KW-0040">ANK repeat</keyword>
<dbReference type="OMA" id="DDQDSWP"/>
<dbReference type="Pfam" id="PF12796">
    <property type="entry name" value="Ank_2"/>
    <property type="match status" value="3"/>
</dbReference>
<sequence length="436" mass="47672">MDPPLMTSRRVQILNAAITGKLNRLKKLSAKFDDGKGLASTIMSFKDDNGRGALHFAAVEGKLNVLKYLIDELKLDVDMKDGKGEAPLLHATIGGHLSTVAYLLEKGANPDTSNDSNSTPLHYAAEKGHLEILTLLLSRGVHIDALNNAGTPLNAAAAHGQHNAVKILLDHCANPNLFFHHVFTPLASSILSQSLRCVELLLEAGADPDAGSYGVTPLIVAASEGLTEMIKCLIEAGADPNLTNYYGLTPVEISAMHGNHKDVEILFPVTSRIPTYADWSIGGLMRQAHSEEAKEQVLNLYLTFERNLKAKEKFSEAKLSGTEAFRRKDYVKAIYWYTEASNIDPCDAAVLSNRSMCWAHMKEGDRALDDANACISLRPDWPKAYYRAGVALNILKRYGDAADAFFKGVKLDPENKELKDAFREAAEARLKSVSLK</sequence>
<organism evidence="4 5">
    <name type="scientific">Macleaya cordata</name>
    <name type="common">Five-seeded plume-poppy</name>
    <name type="synonym">Bocconia cordata</name>
    <dbReference type="NCBI Taxonomy" id="56857"/>
    <lineage>
        <taxon>Eukaryota</taxon>
        <taxon>Viridiplantae</taxon>
        <taxon>Streptophyta</taxon>
        <taxon>Embryophyta</taxon>
        <taxon>Tracheophyta</taxon>
        <taxon>Spermatophyta</taxon>
        <taxon>Magnoliopsida</taxon>
        <taxon>Ranunculales</taxon>
        <taxon>Papaveraceae</taxon>
        <taxon>Papaveroideae</taxon>
        <taxon>Macleaya</taxon>
    </lineage>
</organism>
<gene>
    <name evidence="4" type="ORF">BVC80_1733g16</name>
</gene>
<comment type="caution">
    <text evidence="4">The sequence shown here is derived from an EMBL/GenBank/DDBJ whole genome shotgun (WGS) entry which is preliminary data.</text>
</comment>
<feature type="repeat" description="ANK" evidence="1">
    <location>
        <begin position="116"/>
        <end position="148"/>
    </location>
</feature>
<evidence type="ECO:0000256" key="2">
    <source>
        <dbReference type="PROSITE-ProRule" id="PRU00339"/>
    </source>
</evidence>
<dbReference type="Gene3D" id="1.25.40.10">
    <property type="entry name" value="Tetratricopeptide repeat domain"/>
    <property type="match status" value="1"/>
</dbReference>
<feature type="repeat" description="ANK" evidence="1">
    <location>
        <begin position="83"/>
        <end position="115"/>
    </location>
</feature>
<dbReference type="SUPFAM" id="SSF48452">
    <property type="entry name" value="TPR-like"/>
    <property type="match status" value="1"/>
</dbReference>
<dbReference type="SMART" id="SM00248">
    <property type="entry name" value="ANK"/>
    <property type="match status" value="6"/>
</dbReference>
<dbReference type="Proteomes" id="UP000195402">
    <property type="component" value="Unassembled WGS sequence"/>
</dbReference>
<evidence type="ECO:0000313" key="4">
    <source>
        <dbReference type="EMBL" id="OVA06698.1"/>
    </source>
</evidence>
<feature type="repeat" description="ANK" evidence="1">
    <location>
        <begin position="213"/>
        <end position="245"/>
    </location>
</feature>
<keyword evidence="2" id="KW-0802">TPR repeat</keyword>
<proteinExistence type="predicted"/>
<keyword evidence="5" id="KW-1185">Reference proteome</keyword>
<reference evidence="4 5" key="1">
    <citation type="journal article" date="2017" name="Mol. Plant">
        <title>The Genome of Medicinal Plant Macleaya cordata Provides New Insights into Benzylisoquinoline Alkaloids Metabolism.</title>
        <authorList>
            <person name="Liu X."/>
            <person name="Liu Y."/>
            <person name="Huang P."/>
            <person name="Ma Y."/>
            <person name="Qing Z."/>
            <person name="Tang Q."/>
            <person name="Cao H."/>
            <person name="Cheng P."/>
            <person name="Zheng Y."/>
            <person name="Yuan Z."/>
            <person name="Zhou Y."/>
            <person name="Liu J."/>
            <person name="Tang Z."/>
            <person name="Zhuo Y."/>
            <person name="Zhang Y."/>
            <person name="Yu L."/>
            <person name="Huang J."/>
            <person name="Yang P."/>
            <person name="Peng Q."/>
            <person name="Zhang J."/>
            <person name="Jiang W."/>
            <person name="Zhang Z."/>
            <person name="Lin K."/>
            <person name="Ro D.K."/>
            <person name="Chen X."/>
            <person name="Xiong X."/>
            <person name="Shang Y."/>
            <person name="Huang S."/>
            <person name="Zeng J."/>
        </authorList>
    </citation>
    <scope>NUCLEOTIDE SEQUENCE [LARGE SCALE GENOMIC DNA]</scope>
    <source>
        <strain evidence="5">cv. BLH2017</strain>
        <tissue evidence="4">Root</tissue>
    </source>
</reference>
<dbReference type="PROSITE" id="PS50297">
    <property type="entry name" value="ANK_REP_REGION"/>
    <property type="match status" value="5"/>
</dbReference>
<feature type="domain" description="Serine/threonine-protein kinase BSK1-like TPR repeats" evidence="3">
    <location>
        <begin position="299"/>
        <end position="386"/>
    </location>
</feature>
<dbReference type="InterPro" id="IPR051616">
    <property type="entry name" value="Cul2-RING_E3_ligase_SR"/>
</dbReference>
<feature type="repeat" description="ANK" evidence="1">
    <location>
        <begin position="148"/>
        <end position="180"/>
    </location>
</feature>
<dbReference type="Gene3D" id="1.25.40.20">
    <property type="entry name" value="Ankyrin repeat-containing domain"/>
    <property type="match status" value="2"/>
</dbReference>
<dbReference type="PANTHER" id="PTHR46224">
    <property type="entry name" value="ANKYRIN REPEAT FAMILY PROTEIN"/>
    <property type="match status" value="1"/>
</dbReference>
<evidence type="ECO:0000256" key="1">
    <source>
        <dbReference type="PROSITE-ProRule" id="PRU00023"/>
    </source>
</evidence>
<dbReference type="InterPro" id="IPR011990">
    <property type="entry name" value="TPR-like_helical_dom_sf"/>
</dbReference>
<feature type="repeat" description="TPR" evidence="2">
    <location>
        <begin position="382"/>
        <end position="415"/>
    </location>
</feature>
<dbReference type="InParanoid" id="A0A200Q8B0"/>
<protein>
    <submittedName>
        <fullName evidence="4">Tetratricopeptide TPR-1</fullName>
    </submittedName>
</protein>
<dbReference type="OrthoDB" id="1860613at2759"/>
<dbReference type="PRINTS" id="PR01415">
    <property type="entry name" value="ANKYRIN"/>
</dbReference>
<dbReference type="InterPro" id="IPR002110">
    <property type="entry name" value="Ankyrin_rpt"/>
</dbReference>
<name>A0A200Q8B0_MACCD</name>
<dbReference type="InterPro" id="IPR036770">
    <property type="entry name" value="Ankyrin_rpt-contain_sf"/>
</dbReference>
<accession>A0A200Q8B0</accession>
<dbReference type="PROSITE" id="PS50005">
    <property type="entry name" value="TPR"/>
    <property type="match status" value="1"/>
</dbReference>
<dbReference type="STRING" id="56857.A0A200Q8B0"/>
<dbReference type="EMBL" id="MVGT01002752">
    <property type="protein sequence ID" value="OVA06698.1"/>
    <property type="molecule type" value="Genomic_DNA"/>
</dbReference>
<evidence type="ECO:0000259" key="3">
    <source>
        <dbReference type="Pfam" id="PF25575"/>
    </source>
</evidence>
<dbReference type="PANTHER" id="PTHR46224:SF67">
    <property type="entry name" value="HSP70-HSP90 ORGANIZING PROTEIN 3-LIKE"/>
    <property type="match status" value="1"/>
</dbReference>
<dbReference type="SMART" id="SM00028">
    <property type="entry name" value="TPR"/>
    <property type="match status" value="3"/>
</dbReference>
<dbReference type="AlphaFoldDB" id="A0A200Q8B0"/>
<dbReference type="InterPro" id="IPR019734">
    <property type="entry name" value="TPR_rpt"/>
</dbReference>
<dbReference type="Pfam" id="PF25575">
    <property type="entry name" value="TPR_BSK1_C"/>
    <property type="match status" value="1"/>
</dbReference>
<evidence type="ECO:0000313" key="5">
    <source>
        <dbReference type="Proteomes" id="UP000195402"/>
    </source>
</evidence>
<feature type="repeat" description="ANK" evidence="1">
    <location>
        <begin position="49"/>
        <end position="71"/>
    </location>
</feature>
<dbReference type="PROSITE" id="PS50088">
    <property type="entry name" value="ANK_REPEAT"/>
    <property type="match status" value="5"/>
</dbReference>
<dbReference type="SUPFAM" id="SSF48403">
    <property type="entry name" value="Ankyrin repeat"/>
    <property type="match status" value="1"/>
</dbReference>
<dbReference type="InterPro" id="IPR058209">
    <property type="entry name" value="TPR_BSK1_C"/>
</dbReference>